<dbReference type="PANTHER" id="PTHR24320">
    <property type="entry name" value="RETINOL DEHYDROGENASE"/>
    <property type="match status" value="1"/>
</dbReference>
<dbReference type="GO" id="GO:0016491">
    <property type="term" value="F:oxidoreductase activity"/>
    <property type="evidence" value="ECO:0007669"/>
    <property type="project" value="UniProtKB-KW"/>
</dbReference>
<feature type="transmembrane region" description="Helical" evidence="4">
    <location>
        <begin position="44"/>
        <end position="67"/>
    </location>
</feature>
<evidence type="ECO:0000256" key="3">
    <source>
        <dbReference type="RuleBase" id="RU000363"/>
    </source>
</evidence>
<accession>A0A7S4EP80</accession>
<evidence type="ECO:0000256" key="4">
    <source>
        <dbReference type="SAM" id="Phobius"/>
    </source>
</evidence>
<keyword evidence="4" id="KW-1133">Transmembrane helix</keyword>
<sequence>MIGSKLLLLSFVPAFAGILLAIGIRCLSTSVEDEATMTDPYFGLIHFVACGPLALLYTCVAHAWLAVVNRTGGEKNPIPLPSKDEMMRRKVAIVTGSNTGIGYAVSKRLVREYGWDVILACRTKDKALIARDKINHFDRDHNTDGNTNATSGKAIVLDPVLDLSNFDSIRRFVDALEKEYDNVDVLINNAGLNRSGRSPENPDLDLMFQSNYLGHFLLTDLLLKNTLLLSSSSTEVGNKVINLSSVMHHFSKGDSLNGEGLESVASPEYWKRRAYYSDGKGAPQNVYAASKLAAILHSLELNRRYADARLTAIAVNPGAVNSDIWRGFPRWLREYVFEKVYLTTEEGSEPIVAAAVRNNLIADKNSIMANNGRDDVIYVQPYANPFSIFGGRLFPDSTSSRTAAVPSTQQGPMIPFTELLGPYVGHIATIPRLPTNKEAAAEALWKVSKELTES</sequence>
<dbReference type="PRINTS" id="PR00080">
    <property type="entry name" value="SDRFAMILY"/>
</dbReference>
<reference evidence="5" key="1">
    <citation type="submission" date="2021-01" db="EMBL/GenBank/DDBJ databases">
        <authorList>
            <person name="Corre E."/>
            <person name="Pelletier E."/>
            <person name="Niang G."/>
            <person name="Scheremetjew M."/>
            <person name="Finn R."/>
            <person name="Kale V."/>
            <person name="Holt S."/>
            <person name="Cochrane G."/>
            <person name="Meng A."/>
            <person name="Brown T."/>
            <person name="Cohen L."/>
        </authorList>
    </citation>
    <scope>NUCLEOTIDE SEQUENCE</scope>
    <source>
        <strain evidence="5">10249 10 AB</strain>
    </source>
</reference>
<keyword evidence="4" id="KW-0812">Transmembrane</keyword>
<dbReference type="PRINTS" id="PR00081">
    <property type="entry name" value="GDHRDH"/>
</dbReference>
<dbReference type="EMBL" id="HBIX01026950">
    <property type="protein sequence ID" value="CAE0725559.1"/>
    <property type="molecule type" value="Transcribed_RNA"/>
</dbReference>
<dbReference type="SUPFAM" id="SSF51735">
    <property type="entry name" value="NAD(P)-binding Rossmann-fold domains"/>
    <property type="match status" value="1"/>
</dbReference>
<dbReference type="AlphaFoldDB" id="A0A7S4EP80"/>
<evidence type="ECO:0008006" key="6">
    <source>
        <dbReference type="Google" id="ProtNLM"/>
    </source>
</evidence>
<keyword evidence="2" id="KW-0560">Oxidoreductase</keyword>
<dbReference type="InterPro" id="IPR036291">
    <property type="entry name" value="NAD(P)-bd_dom_sf"/>
</dbReference>
<organism evidence="5">
    <name type="scientific">Pseudo-nitzschia australis</name>
    <dbReference type="NCBI Taxonomy" id="44445"/>
    <lineage>
        <taxon>Eukaryota</taxon>
        <taxon>Sar</taxon>
        <taxon>Stramenopiles</taxon>
        <taxon>Ochrophyta</taxon>
        <taxon>Bacillariophyta</taxon>
        <taxon>Bacillariophyceae</taxon>
        <taxon>Bacillariophycidae</taxon>
        <taxon>Bacillariales</taxon>
        <taxon>Bacillariaceae</taxon>
        <taxon>Pseudo-nitzschia</taxon>
    </lineage>
</organism>
<evidence type="ECO:0000256" key="1">
    <source>
        <dbReference type="ARBA" id="ARBA00006484"/>
    </source>
</evidence>
<keyword evidence="4" id="KW-0472">Membrane</keyword>
<dbReference type="InterPro" id="IPR002347">
    <property type="entry name" value="SDR_fam"/>
</dbReference>
<dbReference type="PANTHER" id="PTHR24320:SF152">
    <property type="entry name" value="SHORT-CHAIN DEHYDROGENASE_REDUCTASE FAMILY PROTEIN"/>
    <property type="match status" value="1"/>
</dbReference>
<dbReference type="Pfam" id="PF00106">
    <property type="entry name" value="adh_short"/>
    <property type="match status" value="1"/>
</dbReference>
<evidence type="ECO:0000313" key="5">
    <source>
        <dbReference type="EMBL" id="CAE0725559.1"/>
    </source>
</evidence>
<protein>
    <recommendedName>
        <fullName evidence="6">Protochlorophyllide reductase</fullName>
    </recommendedName>
</protein>
<name>A0A7S4EP80_9STRA</name>
<gene>
    <name evidence="5" type="ORF">PAUS00366_LOCUS18316</name>
</gene>
<comment type="similarity">
    <text evidence="1 3">Belongs to the short-chain dehydrogenases/reductases (SDR) family.</text>
</comment>
<dbReference type="Gene3D" id="3.40.50.720">
    <property type="entry name" value="NAD(P)-binding Rossmann-like Domain"/>
    <property type="match status" value="1"/>
</dbReference>
<proteinExistence type="inferred from homology"/>
<evidence type="ECO:0000256" key="2">
    <source>
        <dbReference type="ARBA" id="ARBA00023002"/>
    </source>
</evidence>